<name>A0A5A7TX55_CUCMM</name>
<sequence>MGSNEMFIGIPQNTTLQFDVELLSWHNAKDICTDEGILENILVKEDGREKSKDLDEVLVRYKPHLENGTLISKSGGSNSLLKWVGNNCEDDVKGGESFVDQITGDKKVLKKIQNEGKGYGQLTREQWCKVI</sequence>
<proteinExistence type="predicted"/>
<organism evidence="1 3">
    <name type="scientific">Cucumis melo var. makuwa</name>
    <name type="common">Oriental melon</name>
    <dbReference type="NCBI Taxonomy" id="1194695"/>
    <lineage>
        <taxon>Eukaryota</taxon>
        <taxon>Viridiplantae</taxon>
        <taxon>Streptophyta</taxon>
        <taxon>Embryophyta</taxon>
        <taxon>Tracheophyta</taxon>
        <taxon>Spermatophyta</taxon>
        <taxon>Magnoliopsida</taxon>
        <taxon>eudicotyledons</taxon>
        <taxon>Gunneridae</taxon>
        <taxon>Pentapetalae</taxon>
        <taxon>rosids</taxon>
        <taxon>fabids</taxon>
        <taxon>Cucurbitales</taxon>
        <taxon>Cucurbitaceae</taxon>
        <taxon>Benincaseae</taxon>
        <taxon>Cucumis</taxon>
    </lineage>
</organism>
<protein>
    <submittedName>
        <fullName evidence="1">70 kDa peptidyl-prolyl isomerase-like</fullName>
    </submittedName>
</protein>
<dbReference type="OrthoDB" id="1902587at2759"/>
<dbReference type="GO" id="GO:0016853">
    <property type="term" value="F:isomerase activity"/>
    <property type="evidence" value="ECO:0007669"/>
    <property type="project" value="UniProtKB-KW"/>
</dbReference>
<keyword evidence="1" id="KW-0413">Isomerase</keyword>
<reference evidence="3 4" key="1">
    <citation type="submission" date="2019-08" db="EMBL/GenBank/DDBJ databases">
        <title>Draft genome sequences of two oriental melons (Cucumis melo L. var makuwa).</title>
        <authorList>
            <person name="Kwon S.-Y."/>
        </authorList>
    </citation>
    <scope>NUCLEOTIDE SEQUENCE [LARGE SCALE GENOMIC DNA]</scope>
    <source>
        <strain evidence="4">cv. Chang Bougi</strain>
        <strain evidence="3">cv. SW 3</strain>
        <tissue evidence="1">Leaf</tissue>
    </source>
</reference>
<evidence type="ECO:0000313" key="2">
    <source>
        <dbReference type="EMBL" id="TYK28703.1"/>
    </source>
</evidence>
<evidence type="ECO:0000313" key="3">
    <source>
        <dbReference type="Proteomes" id="UP000321393"/>
    </source>
</evidence>
<gene>
    <name evidence="2" type="ORF">E5676_scaffold403G00160</name>
    <name evidence="1" type="ORF">E6C27_scaffold114G00800</name>
</gene>
<dbReference type="Proteomes" id="UP000321947">
    <property type="component" value="Unassembled WGS sequence"/>
</dbReference>
<dbReference type="STRING" id="1194695.A0A5A7TX55"/>
<accession>A0A5A7TX55</accession>
<evidence type="ECO:0000313" key="4">
    <source>
        <dbReference type="Proteomes" id="UP000321947"/>
    </source>
</evidence>
<dbReference type="Proteomes" id="UP000321393">
    <property type="component" value="Unassembled WGS sequence"/>
</dbReference>
<dbReference type="EMBL" id="SSTE01014001">
    <property type="protein sequence ID" value="KAA0046556.1"/>
    <property type="molecule type" value="Genomic_DNA"/>
</dbReference>
<dbReference type="AlphaFoldDB" id="A0A5A7TX55"/>
<evidence type="ECO:0000313" key="1">
    <source>
        <dbReference type="EMBL" id="KAA0046556.1"/>
    </source>
</evidence>
<comment type="caution">
    <text evidence="1">The sequence shown here is derived from an EMBL/GenBank/DDBJ whole genome shotgun (WGS) entry which is preliminary data.</text>
</comment>
<dbReference type="EMBL" id="SSTD01002040">
    <property type="protein sequence ID" value="TYK28703.1"/>
    <property type="molecule type" value="Genomic_DNA"/>
</dbReference>